<evidence type="ECO:0000256" key="1">
    <source>
        <dbReference type="ARBA" id="ARBA00005594"/>
    </source>
</evidence>
<feature type="short sequence motif" description="'KMSKS' region" evidence="8">
    <location>
        <begin position="195"/>
        <end position="199"/>
    </location>
</feature>
<dbReference type="InterPro" id="IPR024109">
    <property type="entry name" value="Trp-tRNA-ligase_bac-type"/>
</dbReference>
<feature type="binding site" evidence="8">
    <location>
        <position position="188"/>
    </location>
    <ligand>
        <name>ATP</name>
        <dbReference type="ChEBI" id="CHEBI:30616"/>
    </ligand>
</feature>
<feature type="binding site" evidence="8">
    <location>
        <begin position="149"/>
        <end position="151"/>
    </location>
    <ligand>
        <name>ATP</name>
        <dbReference type="ChEBI" id="CHEBI:30616"/>
    </ligand>
</feature>
<dbReference type="Pfam" id="PF00579">
    <property type="entry name" value="tRNA-synt_1b"/>
    <property type="match status" value="1"/>
</dbReference>
<sequence>MKKRILSGMRPTGRLHLGHLVGTLKNWVALQDTYDCFFMVADWHALMGEYENPKDISQNVVECVADWVSVGIDPKRSAIFLQSAVKEHLELAMILSDITPLAWLERCPTYKEQLREESKRDLTTYGFLGYPVLQAADILLYKANAVPIGIDQLPHLELTREIARRFASLYGGGIFVEPEPVFAETTKLLGTDNRKMSKSYGNFIALSDPPKVIMEKVAKMFTDPKRIHLSDKGHPNKCNIYAYYKIFKPEAIEEVLDYCANAKAGCTTCKKNLAEAIIYHLKDIQERREAVMEDKGRIKKILEEGVEKAASVATKTMNEVKKAINLYEL</sequence>
<gene>
    <name evidence="8 10" type="primary">trpS</name>
    <name evidence="10" type="ORF">COS99_02745</name>
</gene>
<dbReference type="EC" id="6.1.1.2" evidence="8"/>
<comment type="similarity">
    <text evidence="1 8 9">Belongs to the class-I aminoacyl-tRNA synthetase family.</text>
</comment>
<dbReference type="CDD" id="cd00806">
    <property type="entry name" value="TrpRS_core"/>
    <property type="match status" value="1"/>
</dbReference>
<name>A0A2J0KXF5_9BACT</name>
<feature type="short sequence motif" description="'HIGH' region" evidence="8">
    <location>
        <begin position="11"/>
        <end position="19"/>
    </location>
</feature>
<comment type="subcellular location">
    <subcellularLocation>
        <location evidence="8">Cytoplasm</location>
    </subcellularLocation>
</comment>
<comment type="caution">
    <text evidence="10">The sequence shown here is derived from an EMBL/GenBank/DDBJ whole genome shotgun (WGS) entry which is preliminary data.</text>
</comment>
<protein>
    <recommendedName>
        <fullName evidence="8">Tryptophan--tRNA ligase</fullName>
        <ecNumber evidence="8">6.1.1.2</ecNumber>
    </recommendedName>
    <alternativeName>
        <fullName evidence="8">Tryptophanyl-tRNA synthetase</fullName>
        <shortName evidence="8">TrpRS</shortName>
    </alternativeName>
</protein>
<reference evidence="10 11" key="1">
    <citation type="submission" date="2017-09" db="EMBL/GenBank/DDBJ databases">
        <title>Depth-based differentiation of microbial function through sediment-hosted aquifers and enrichment of novel symbionts in the deep terrestrial subsurface.</title>
        <authorList>
            <person name="Probst A.J."/>
            <person name="Ladd B."/>
            <person name="Jarett J.K."/>
            <person name="Geller-Mcgrath D.E."/>
            <person name="Sieber C.M."/>
            <person name="Emerson J.B."/>
            <person name="Anantharaman K."/>
            <person name="Thomas B.C."/>
            <person name="Malmstrom R."/>
            <person name="Stieglmeier M."/>
            <person name="Klingl A."/>
            <person name="Woyke T."/>
            <person name="Ryan C.M."/>
            <person name="Banfield J.F."/>
        </authorList>
    </citation>
    <scope>NUCLEOTIDE SEQUENCE [LARGE SCALE GENOMIC DNA]</scope>
    <source>
        <strain evidence="10">CG07_land_8_20_14_0_80_42_15</strain>
    </source>
</reference>
<keyword evidence="4 8" id="KW-0067">ATP-binding</keyword>
<evidence type="ECO:0000256" key="9">
    <source>
        <dbReference type="RuleBase" id="RU363036"/>
    </source>
</evidence>
<dbReference type="HAMAP" id="MF_00140_B">
    <property type="entry name" value="Trp_tRNA_synth_B"/>
    <property type="match status" value="1"/>
</dbReference>
<dbReference type="InterPro" id="IPR014729">
    <property type="entry name" value="Rossmann-like_a/b/a_fold"/>
</dbReference>
<feature type="binding site" evidence="8">
    <location>
        <position position="137"/>
    </location>
    <ligand>
        <name>L-tryptophan</name>
        <dbReference type="ChEBI" id="CHEBI:57912"/>
    </ligand>
</feature>
<dbReference type="PANTHER" id="PTHR43766:SF1">
    <property type="entry name" value="TRYPTOPHAN--TRNA LIGASE, MITOCHONDRIAL"/>
    <property type="match status" value="1"/>
</dbReference>
<dbReference type="Gene3D" id="3.40.50.620">
    <property type="entry name" value="HUPs"/>
    <property type="match status" value="1"/>
</dbReference>
<dbReference type="PANTHER" id="PTHR43766">
    <property type="entry name" value="TRYPTOPHAN--TRNA LIGASE, MITOCHONDRIAL"/>
    <property type="match status" value="1"/>
</dbReference>
<dbReference type="InterPro" id="IPR002305">
    <property type="entry name" value="aa-tRNA-synth_Ic"/>
</dbReference>
<dbReference type="GO" id="GO:0005829">
    <property type="term" value="C:cytosol"/>
    <property type="evidence" value="ECO:0007669"/>
    <property type="project" value="TreeGrafter"/>
</dbReference>
<keyword evidence="8" id="KW-0963">Cytoplasm</keyword>
<dbReference type="GO" id="GO:0005524">
    <property type="term" value="F:ATP binding"/>
    <property type="evidence" value="ECO:0007669"/>
    <property type="project" value="UniProtKB-UniRule"/>
</dbReference>
<evidence type="ECO:0000256" key="2">
    <source>
        <dbReference type="ARBA" id="ARBA00022598"/>
    </source>
</evidence>
<dbReference type="PROSITE" id="PS00178">
    <property type="entry name" value="AA_TRNA_LIGASE_I"/>
    <property type="match status" value="1"/>
</dbReference>
<evidence type="ECO:0000256" key="6">
    <source>
        <dbReference type="ARBA" id="ARBA00023146"/>
    </source>
</evidence>
<evidence type="ECO:0000313" key="10">
    <source>
        <dbReference type="EMBL" id="PIU42004.1"/>
    </source>
</evidence>
<dbReference type="GO" id="GO:0006436">
    <property type="term" value="P:tryptophanyl-tRNA aminoacylation"/>
    <property type="evidence" value="ECO:0007669"/>
    <property type="project" value="UniProtKB-UniRule"/>
</dbReference>
<dbReference type="InterPro" id="IPR050203">
    <property type="entry name" value="Trp-tRNA_synthetase"/>
</dbReference>
<dbReference type="NCBIfam" id="TIGR00233">
    <property type="entry name" value="trpS"/>
    <property type="match status" value="1"/>
</dbReference>
<keyword evidence="6 8" id="KW-0030">Aminoacyl-tRNA synthetase</keyword>
<feature type="binding site" evidence="8">
    <location>
        <begin position="18"/>
        <end position="19"/>
    </location>
    <ligand>
        <name>ATP</name>
        <dbReference type="ChEBI" id="CHEBI:30616"/>
    </ligand>
</feature>
<keyword evidence="5 8" id="KW-0648">Protein biosynthesis</keyword>
<comment type="catalytic activity">
    <reaction evidence="7 8">
        <text>tRNA(Trp) + L-tryptophan + ATP = L-tryptophyl-tRNA(Trp) + AMP + diphosphate + H(+)</text>
        <dbReference type="Rhea" id="RHEA:24080"/>
        <dbReference type="Rhea" id="RHEA-COMP:9671"/>
        <dbReference type="Rhea" id="RHEA-COMP:9705"/>
        <dbReference type="ChEBI" id="CHEBI:15378"/>
        <dbReference type="ChEBI" id="CHEBI:30616"/>
        <dbReference type="ChEBI" id="CHEBI:33019"/>
        <dbReference type="ChEBI" id="CHEBI:57912"/>
        <dbReference type="ChEBI" id="CHEBI:78442"/>
        <dbReference type="ChEBI" id="CHEBI:78535"/>
        <dbReference type="ChEBI" id="CHEBI:456215"/>
        <dbReference type="EC" id="6.1.1.2"/>
    </reaction>
</comment>
<dbReference type="AlphaFoldDB" id="A0A2J0KXF5"/>
<evidence type="ECO:0000256" key="8">
    <source>
        <dbReference type="HAMAP-Rule" id="MF_00140"/>
    </source>
</evidence>
<dbReference type="GO" id="GO:0004830">
    <property type="term" value="F:tryptophan-tRNA ligase activity"/>
    <property type="evidence" value="ECO:0007669"/>
    <property type="project" value="UniProtKB-UniRule"/>
</dbReference>
<evidence type="ECO:0000256" key="5">
    <source>
        <dbReference type="ARBA" id="ARBA00022917"/>
    </source>
</evidence>
<dbReference type="Gene3D" id="1.10.240.10">
    <property type="entry name" value="Tyrosyl-Transfer RNA Synthetase"/>
    <property type="match status" value="1"/>
</dbReference>
<dbReference type="InterPro" id="IPR001412">
    <property type="entry name" value="aa-tRNA-synth_I_CS"/>
</dbReference>
<evidence type="ECO:0000256" key="3">
    <source>
        <dbReference type="ARBA" id="ARBA00022741"/>
    </source>
</evidence>
<dbReference type="InterPro" id="IPR002306">
    <property type="entry name" value="Trp-tRNA-ligase"/>
</dbReference>
<dbReference type="FunFam" id="1.10.240.10:FF:000005">
    <property type="entry name" value="Tryptophan--tRNA ligase"/>
    <property type="match status" value="1"/>
</dbReference>
<comment type="function">
    <text evidence="8">Catalyzes the attachment of tryptophan to tRNA(Trp).</text>
</comment>
<keyword evidence="2 8" id="KW-0436">Ligase</keyword>
<evidence type="ECO:0000256" key="4">
    <source>
        <dbReference type="ARBA" id="ARBA00022840"/>
    </source>
</evidence>
<keyword evidence="3 8" id="KW-0547">Nucleotide-binding</keyword>
<dbReference type="Proteomes" id="UP000230052">
    <property type="component" value="Unassembled WGS sequence"/>
</dbReference>
<dbReference type="SUPFAM" id="SSF52374">
    <property type="entry name" value="Nucleotidylyl transferase"/>
    <property type="match status" value="1"/>
</dbReference>
<accession>A0A2J0KXF5</accession>
<proteinExistence type="inferred from homology"/>
<feature type="binding site" evidence="8">
    <location>
        <begin position="10"/>
        <end position="12"/>
    </location>
    <ligand>
        <name>ATP</name>
        <dbReference type="ChEBI" id="CHEBI:30616"/>
    </ligand>
</feature>
<organism evidence="10 11">
    <name type="scientific">Candidatus Aquitaenariimonas noxiae</name>
    <dbReference type="NCBI Taxonomy" id="1974741"/>
    <lineage>
        <taxon>Bacteria</taxon>
        <taxon>Pseudomonadati</taxon>
        <taxon>Candidatus Omnitrophota</taxon>
        <taxon>Candidatus Aquitaenariimonas</taxon>
    </lineage>
</organism>
<dbReference type="PRINTS" id="PR01039">
    <property type="entry name" value="TRNASYNTHTRP"/>
</dbReference>
<evidence type="ECO:0000313" key="11">
    <source>
        <dbReference type="Proteomes" id="UP000230052"/>
    </source>
</evidence>
<comment type="subunit">
    <text evidence="8">Homodimer.</text>
</comment>
<evidence type="ECO:0000256" key="7">
    <source>
        <dbReference type="ARBA" id="ARBA00049929"/>
    </source>
</evidence>
<feature type="binding site" evidence="8">
    <location>
        <begin position="195"/>
        <end position="199"/>
    </location>
    <ligand>
        <name>ATP</name>
        <dbReference type="ChEBI" id="CHEBI:30616"/>
    </ligand>
</feature>
<dbReference type="EMBL" id="PEWV01000025">
    <property type="protein sequence ID" value="PIU42004.1"/>
    <property type="molecule type" value="Genomic_DNA"/>
</dbReference>